<gene>
    <name evidence="1" type="ORF">T07_4394</name>
</gene>
<dbReference type="AlphaFoldDB" id="A0A0V0RKW4"/>
<organism evidence="1 2">
    <name type="scientific">Trichinella nelsoni</name>
    <dbReference type="NCBI Taxonomy" id="6336"/>
    <lineage>
        <taxon>Eukaryota</taxon>
        <taxon>Metazoa</taxon>
        <taxon>Ecdysozoa</taxon>
        <taxon>Nematoda</taxon>
        <taxon>Enoplea</taxon>
        <taxon>Dorylaimia</taxon>
        <taxon>Trichinellida</taxon>
        <taxon>Trichinellidae</taxon>
        <taxon>Trichinella</taxon>
    </lineage>
</organism>
<dbReference type="EMBL" id="JYDL01000143">
    <property type="protein sequence ID" value="KRX14986.1"/>
    <property type="molecule type" value="Genomic_DNA"/>
</dbReference>
<dbReference type="Proteomes" id="UP000054630">
    <property type="component" value="Unassembled WGS sequence"/>
</dbReference>
<name>A0A0V0RKW4_9BILA</name>
<evidence type="ECO:0000313" key="1">
    <source>
        <dbReference type="EMBL" id="KRX14986.1"/>
    </source>
</evidence>
<evidence type="ECO:0000313" key="2">
    <source>
        <dbReference type="Proteomes" id="UP000054630"/>
    </source>
</evidence>
<comment type="caution">
    <text evidence="1">The sequence shown here is derived from an EMBL/GenBank/DDBJ whole genome shotgun (WGS) entry which is preliminary data.</text>
</comment>
<sequence length="173" mass="20385">MPSSRAVRRRPIVQTMRTPVRRCQTLGDEEKQLDSGVLCSFRNRLRFGISLWLSYVLIRTLDEIDKMLKLSSAVINPLLHFCLMNTARSCPTTVILLSTSFRLTDCSGFEKEHENYMVYSSLILVFELWLVHAAVSRMRNNEVYRFVLYRMRQSRYQRIYITMNTMVQMQGPM</sequence>
<proteinExistence type="predicted"/>
<reference evidence="1 2" key="1">
    <citation type="submission" date="2015-01" db="EMBL/GenBank/DDBJ databases">
        <title>Evolution of Trichinella species and genotypes.</title>
        <authorList>
            <person name="Korhonen P.K."/>
            <person name="Edoardo P."/>
            <person name="Giuseppe L.R."/>
            <person name="Gasser R.B."/>
        </authorList>
    </citation>
    <scope>NUCLEOTIDE SEQUENCE [LARGE SCALE GENOMIC DNA]</scope>
    <source>
        <strain evidence="1">ISS37</strain>
    </source>
</reference>
<protein>
    <submittedName>
        <fullName evidence="1">Uncharacterized protein</fullName>
    </submittedName>
</protein>
<accession>A0A0V0RKW4</accession>
<keyword evidence="2" id="KW-1185">Reference proteome</keyword>